<dbReference type="VEuPathDB" id="VectorBase:AQUA004198"/>
<dbReference type="InterPro" id="IPR009003">
    <property type="entry name" value="Peptidase_S1_PA"/>
</dbReference>
<dbReference type="EnsemblMetazoa" id="AQUA004198-RA">
    <property type="protein sequence ID" value="AQUA004198-PA"/>
    <property type="gene ID" value="AQUA004198"/>
</dbReference>
<accession>A0A182X325</accession>
<name>A0A182X325_ANOQN</name>
<proteinExistence type="predicted"/>
<dbReference type="AlphaFoldDB" id="A0A182X325"/>
<dbReference type="STRING" id="34691.A0A182X325"/>
<protein>
    <recommendedName>
        <fullName evidence="3">Peptidase S1 domain-containing protein</fullName>
    </recommendedName>
</protein>
<reference evidence="1" key="1">
    <citation type="submission" date="2020-05" db="UniProtKB">
        <authorList>
            <consortium name="EnsemblMetazoa"/>
        </authorList>
    </citation>
    <scope>IDENTIFICATION</scope>
    <source>
        <strain evidence="1">SANGQUA</strain>
    </source>
</reference>
<dbReference type="SUPFAM" id="SSF50494">
    <property type="entry name" value="Trypsin-like serine proteases"/>
    <property type="match status" value="1"/>
</dbReference>
<evidence type="ECO:0000313" key="1">
    <source>
        <dbReference type="EnsemblMetazoa" id="AQUA004198-PA"/>
    </source>
</evidence>
<keyword evidence="2" id="KW-1185">Reference proteome</keyword>
<dbReference type="Proteomes" id="UP000076407">
    <property type="component" value="Unassembled WGS sequence"/>
</dbReference>
<organism evidence="1 2">
    <name type="scientific">Anopheles quadriannulatus</name>
    <name type="common">Mosquito</name>
    <dbReference type="NCBI Taxonomy" id="34691"/>
    <lineage>
        <taxon>Eukaryota</taxon>
        <taxon>Metazoa</taxon>
        <taxon>Ecdysozoa</taxon>
        <taxon>Arthropoda</taxon>
        <taxon>Hexapoda</taxon>
        <taxon>Insecta</taxon>
        <taxon>Pterygota</taxon>
        <taxon>Neoptera</taxon>
        <taxon>Endopterygota</taxon>
        <taxon>Diptera</taxon>
        <taxon>Nematocera</taxon>
        <taxon>Culicoidea</taxon>
        <taxon>Culicidae</taxon>
        <taxon>Anophelinae</taxon>
        <taxon>Anopheles</taxon>
    </lineage>
</organism>
<evidence type="ECO:0008006" key="3">
    <source>
        <dbReference type="Google" id="ProtNLM"/>
    </source>
</evidence>
<evidence type="ECO:0000313" key="2">
    <source>
        <dbReference type="Proteomes" id="UP000076407"/>
    </source>
</evidence>
<sequence>RWKGGLVYVDLIYENHIVPFVIGSASFAPISGLHRLHGFSKLSKFVDWISKIMREEGADVSFEPLICAKRHLEYRRQINNTTSFEPNIAVDTTVSIQSHPDAPHTKICAGVLIRKDGLWNGGLLHVDLKYANRFVPYIIGIDSIKVNKSHKPDVFLQISKFGDWITKTMRDEGEDISFDPLIINSTELNVPNKSIRYAVSIQPSPDGHQPKKCAGILLEKDIVVTLAQCASNLM</sequence>